<dbReference type="GO" id="GO:0046872">
    <property type="term" value="F:metal ion binding"/>
    <property type="evidence" value="ECO:0007669"/>
    <property type="project" value="UniProtKB-KW"/>
</dbReference>
<feature type="chain" id="PRO_5032971888" evidence="5">
    <location>
        <begin position="18"/>
        <end position="188"/>
    </location>
</feature>
<dbReference type="PANTHER" id="PTHR12151:SF25">
    <property type="entry name" value="LINALOOL DEHYDRATASE_ISOMERASE DOMAIN-CONTAINING PROTEIN"/>
    <property type="match status" value="1"/>
</dbReference>
<accession>A0A7S7NK04</accession>
<protein>
    <submittedName>
        <fullName evidence="7">SCO family protein</fullName>
    </submittedName>
</protein>
<sequence length="188" mass="20670">MKILSSAALGAACLCLAACLNSGLPTLGEVPHFTLTNQDGQKYESTAALANKVWVADFIFTTCHGPCPRMSAQMHKLQEDTKDLSDVELVSFTVDPKTDTPEVLTAYAKQFKADPERWTFLTGPAEALNKLSFDTFRLGNVGDGKLEHSTRFVLIDRKGRIRGYYDTTDATALPQLVEDIGKVRKEVL</sequence>
<dbReference type="InterPro" id="IPR003782">
    <property type="entry name" value="SCO1/SenC"/>
</dbReference>
<feature type="domain" description="Thioredoxin" evidence="6">
    <location>
        <begin position="24"/>
        <end position="185"/>
    </location>
</feature>
<evidence type="ECO:0000256" key="4">
    <source>
        <dbReference type="PIRSR" id="PIRSR603782-2"/>
    </source>
</evidence>
<keyword evidence="4" id="KW-1015">Disulfide bond</keyword>
<feature type="binding site" evidence="3">
    <location>
        <position position="63"/>
    </location>
    <ligand>
        <name>Cu cation</name>
        <dbReference type="ChEBI" id="CHEBI:23378"/>
    </ligand>
</feature>
<evidence type="ECO:0000256" key="1">
    <source>
        <dbReference type="ARBA" id="ARBA00010996"/>
    </source>
</evidence>
<name>A0A7S7NK04_PALFE</name>
<feature type="binding site" evidence="3">
    <location>
        <position position="148"/>
    </location>
    <ligand>
        <name>Cu cation</name>
        <dbReference type="ChEBI" id="CHEBI:23378"/>
    </ligand>
</feature>
<organism evidence="7 8">
    <name type="scientific">Paludibaculum fermentans</name>
    <dbReference type="NCBI Taxonomy" id="1473598"/>
    <lineage>
        <taxon>Bacteria</taxon>
        <taxon>Pseudomonadati</taxon>
        <taxon>Acidobacteriota</taxon>
        <taxon>Terriglobia</taxon>
        <taxon>Bryobacterales</taxon>
        <taxon>Bryobacteraceae</taxon>
        <taxon>Paludibaculum</taxon>
    </lineage>
</organism>
<evidence type="ECO:0000313" key="7">
    <source>
        <dbReference type="EMBL" id="QOY85048.1"/>
    </source>
</evidence>
<evidence type="ECO:0000256" key="5">
    <source>
        <dbReference type="SAM" id="SignalP"/>
    </source>
</evidence>
<dbReference type="EMBL" id="CP063849">
    <property type="protein sequence ID" value="QOY85048.1"/>
    <property type="molecule type" value="Genomic_DNA"/>
</dbReference>
<keyword evidence="3" id="KW-0479">Metal-binding</keyword>
<dbReference type="KEGG" id="pfer:IRI77_19560"/>
<evidence type="ECO:0000256" key="3">
    <source>
        <dbReference type="PIRSR" id="PIRSR603782-1"/>
    </source>
</evidence>
<keyword evidence="2 3" id="KW-0186">Copper</keyword>
<dbReference type="Pfam" id="PF02630">
    <property type="entry name" value="SCO1-SenC"/>
    <property type="match status" value="1"/>
</dbReference>
<dbReference type="AlphaFoldDB" id="A0A7S7NK04"/>
<dbReference type="CDD" id="cd02968">
    <property type="entry name" value="SCO"/>
    <property type="match status" value="1"/>
</dbReference>
<feature type="disulfide bond" description="Redox-active" evidence="4">
    <location>
        <begin position="63"/>
        <end position="67"/>
    </location>
</feature>
<keyword evidence="5" id="KW-0732">Signal</keyword>
<dbReference type="InterPro" id="IPR013766">
    <property type="entry name" value="Thioredoxin_domain"/>
</dbReference>
<comment type="similarity">
    <text evidence="1">Belongs to the SCO1/2 family.</text>
</comment>
<evidence type="ECO:0000313" key="8">
    <source>
        <dbReference type="Proteomes" id="UP000593892"/>
    </source>
</evidence>
<reference evidence="7 8" key="1">
    <citation type="submission" date="2020-10" db="EMBL/GenBank/DDBJ databases">
        <title>Complete genome sequence of Paludibaculum fermentans P105T, a facultatively anaerobic acidobacterium capable of dissimilatory Fe(III) reduction.</title>
        <authorList>
            <person name="Dedysh S.N."/>
            <person name="Beletsky A.V."/>
            <person name="Kulichevskaya I.S."/>
            <person name="Mardanov A.V."/>
            <person name="Ravin N.V."/>
        </authorList>
    </citation>
    <scope>NUCLEOTIDE SEQUENCE [LARGE SCALE GENOMIC DNA]</scope>
    <source>
        <strain evidence="7 8">P105</strain>
    </source>
</reference>
<feature type="signal peptide" evidence="5">
    <location>
        <begin position="1"/>
        <end position="17"/>
    </location>
</feature>
<feature type="binding site" evidence="3">
    <location>
        <position position="67"/>
    </location>
    <ligand>
        <name>Cu cation</name>
        <dbReference type="ChEBI" id="CHEBI:23378"/>
    </ligand>
</feature>
<dbReference type="PANTHER" id="PTHR12151">
    <property type="entry name" value="ELECTRON TRANSPORT PROTIN SCO1/SENC FAMILY MEMBER"/>
    <property type="match status" value="1"/>
</dbReference>
<proteinExistence type="inferred from homology"/>
<gene>
    <name evidence="7" type="ORF">IRI77_19560</name>
</gene>
<evidence type="ECO:0000256" key="2">
    <source>
        <dbReference type="ARBA" id="ARBA00023008"/>
    </source>
</evidence>
<dbReference type="InterPro" id="IPR036249">
    <property type="entry name" value="Thioredoxin-like_sf"/>
</dbReference>
<dbReference type="SUPFAM" id="SSF52833">
    <property type="entry name" value="Thioredoxin-like"/>
    <property type="match status" value="1"/>
</dbReference>
<evidence type="ECO:0000259" key="6">
    <source>
        <dbReference type="PROSITE" id="PS51352"/>
    </source>
</evidence>
<dbReference type="Proteomes" id="UP000593892">
    <property type="component" value="Chromosome"/>
</dbReference>
<dbReference type="RefSeq" id="WP_194446718.1">
    <property type="nucleotide sequence ID" value="NZ_CP063849.1"/>
</dbReference>
<dbReference type="Gene3D" id="3.40.30.10">
    <property type="entry name" value="Glutaredoxin"/>
    <property type="match status" value="1"/>
</dbReference>
<dbReference type="PROSITE" id="PS51352">
    <property type="entry name" value="THIOREDOXIN_2"/>
    <property type="match status" value="1"/>
</dbReference>
<keyword evidence="8" id="KW-1185">Reference proteome</keyword>